<protein>
    <submittedName>
        <fullName evidence="2">Uncharacterized protein</fullName>
    </submittedName>
</protein>
<name>A0A8J8BAG6_9RHOB</name>
<organism evidence="2 3">
    <name type="scientific">Thetidibacter halocola</name>
    <dbReference type="NCBI Taxonomy" id="2827239"/>
    <lineage>
        <taxon>Bacteria</taxon>
        <taxon>Pseudomonadati</taxon>
        <taxon>Pseudomonadota</taxon>
        <taxon>Alphaproteobacteria</taxon>
        <taxon>Rhodobacterales</taxon>
        <taxon>Roseobacteraceae</taxon>
        <taxon>Thetidibacter</taxon>
    </lineage>
</organism>
<sequence>MENPNAQPGKPAKAGKWNKAGKPGKAGKQGKAAKPAVAGDQPETEGKTAKTSSVPVTFSLQRKVRERLAGQARAEGLDLGHYLQKVLEAHIVATSGADDPLAERLEAKRAVIDGIVALASKLDADGRFDEHFVLTVMKEAAADPDFDDLYARATGGTGKHAMRQRKVLNQQLGRVIRGAARAKGKRTEDGGVARAQVKGEIIRTYTLLTRD</sequence>
<evidence type="ECO:0000256" key="1">
    <source>
        <dbReference type="SAM" id="MobiDB-lite"/>
    </source>
</evidence>
<accession>A0A8J8BAG6</accession>
<feature type="compositionally biased region" description="Low complexity" evidence="1">
    <location>
        <begin position="8"/>
        <end position="23"/>
    </location>
</feature>
<reference evidence="2" key="1">
    <citation type="submission" date="2021-04" db="EMBL/GenBank/DDBJ databases">
        <authorList>
            <person name="Yoon J."/>
        </authorList>
    </citation>
    <scope>NUCLEOTIDE SEQUENCE</scope>
    <source>
        <strain evidence="2">KMU-90</strain>
    </source>
</reference>
<keyword evidence="3" id="KW-1185">Reference proteome</keyword>
<dbReference type="Proteomes" id="UP000681356">
    <property type="component" value="Unassembled WGS sequence"/>
</dbReference>
<dbReference type="EMBL" id="JAGTUU010000005">
    <property type="protein sequence ID" value="MBS0125178.1"/>
    <property type="molecule type" value="Genomic_DNA"/>
</dbReference>
<proteinExistence type="predicted"/>
<evidence type="ECO:0000313" key="3">
    <source>
        <dbReference type="Proteomes" id="UP000681356"/>
    </source>
</evidence>
<feature type="region of interest" description="Disordered" evidence="1">
    <location>
        <begin position="1"/>
        <end position="54"/>
    </location>
</feature>
<feature type="compositionally biased region" description="Low complexity" evidence="1">
    <location>
        <begin position="29"/>
        <end position="39"/>
    </location>
</feature>
<comment type="caution">
    <text evidence="2">The sequence shown here is derived from an EMBL/GenBank/DDBJ whole genome shotgun (WGS) entry which is preliminary data.</text>
</comment>
<dbReference type="AlphaFoldDB" id="A0A8J8BAG6"/>
<gene>
    <name evidence="2" type="ORF">KB874_13890</name>
</gene>
<dbReference type="RefSeq" id="WP_212537136.1">
    <property type="nucleotide sequence ID" value="NZ_JAGTUU010000005.1"/>
</dbReference>
<evidence type="ECO:0000313" key="2">
    <source>
        <dbReference type="EMBL" id="MBS0125178.1"/>
    </source>
</evidence>